<evidence type="ECO:0000256" key="1">
    <source>
        <dbReference type="SAM" id="Phobius"/>
    </source>
</evidence>
<keyword evidence="1" id="KW-1133">Transmembrane helix</keyword>
<evidence type="ECO:0008006" key="4">
    <source>
        <dbReference type="Google" id="ProtNLM"/>
    </source>
</evidence>
<keyword evidence="1" id="KW-0472">Membrane</keyword>
<gene>
    <name evidence="2" type="ORF">LBU54_08435</name>
</gene>
<reference evidence="3" key="1">
    <citation type="submission" date="2023-07" db="EMBL/GenBank/DDBJ databases">
        <authorList>
            <person name="Yue Y."/>
        </authorList>
    </citation>
    <scope>NUCLEOTIDE SEQUENCE [LARGE SCALE GENOMIC DNA]</scope>
    <source>
        <strain evidence="3">D23</strain>
    </source>
</reference>
<proteinExistence type="predicted"/>
<name>A0ABS7XRI0_9FLAO</name>
<evidence type="ECO:0000313" key="2">
    <source>
        <dbReference type="EMBL" id="MCA0132610.1"/>
    </source>
</evidence>
<keyword evidence="3" id="KW-1185">Reference proteome</keyword>
<evidence type="ECO:0000313" key="3">
    <source>
        <dbReference type="Proteomes" id="UP001198901"/>
    </source>
</evidence>
<dbReference type="EMBL" id="JAIUJR010000005">
    <property type="protein sequence ID" value="MCA0132610.1"/>
    <property type="molecule type" value="Genomic_DNA"/>
</dbReference>
<feature type="transmembrane region" description="Helical" evidence="1">
    <location>
        <begin position="12"/>
        <end position="30"/>
    </location>
</feature>
<dbReference type="RefSeq" id="WP_224528296.1">
    <property type="nucleotide sequence ID" value="NZ_JAIUJR010000005.1"/>
</dbReference>
<sequence>MIWEIDHNIIRTAAITIASGFGIFTFFRGYREFKRNIKIKRIELYNEYRDKMISDKNIKNILNLLEEDSPKIKELPRINRYKFIGYYEDIALLLNSKFIKPEIAHYMFAYYAKLCWANEDFWHDINRDSHYWRVFKEFVDKMQKLEENKMTISTNKELKFKL</sequence>
<organism evidence="2 3">
    <name type="scientific">Winogradskyella alexanderae</name>
    <dbReference type="NCBI Taxonomy" id="2877123"/>
    <lineage>
        <taxon>Bacteria</taxon>
        <taxon>Pseudomonadati</taxon>
        <taxon>Bacteroidota</taxon>
        <taxon>Flavobacteriia</taxon>
        <taxon>Flavobacteriales</taxon>
        <taxon>Flavobacteriaceae</taxon>
        <taxon>Winogradskyella</taxon>
    </lineage>
</organism>
<accession>A0ABS7XRI0</accession>
<dbReference type="Proteomes" id="UP001198901">
    <property type="component" value="Unassembled WGS sequence"/>
</dbReference>
<protein>
    <recommendedName>
        <fullName evidence="4">DUF4760 domain-containing protein</fullName>
    </recommendedName>
</protein>
<comment type="caution">
    <text evidence="2">The sequence shown here is derived from an EMBL/GenBank/DDBJ whole genome shotgun (WGS) entry which is preliminary data.</text>
</comment>
<keyword evidence="1" id="KW-0812">Transmembrane</keyword>